<comment type="similarity">
    <text evidence="1">Belongs to the RecA family.</text>
</comment>
<dbReference type="Gene3D" id="3.40.50.300">
    <property type="entry name" value="P-loop containing nucleotide triphosphate hydrolases"/>
    <property type="match status" value="1"/>
</dbReference>
<keyword evidence="8" id="KW-1185">Reference proteome</keyword>
<dbReference type="InterPro" id="IPR049428">
    <property type="entry name" value="RecA-like_N"/>
</dbReference>
<evidence type="ECO:0000256" key="5">
    <source>
        <dbReference type="ARBA" id="ARBA00023172"/>
    </source>
</evidence>
<keyword evidence="5" id="KW-0233">DNA recombination</keyword>
<evidence type="ECO:0000313" key="7">
    <source>
        <dbReference type="EMBL" id="MBS7812322.1"/>
    </source>
</evidence>
<accession>A0ABS5QF51</accession>
<dbReference type="PANTHER" id="PTHR45900:SF1">
    <property type="entry name" value="MITOCHONDRIAL DNA REPAIR PROTEIN RECA HOMOLOG-RELATED"/>
    <property type="match status" value="1"/>
</dbReference>
<evidence type="ECO:0000313" key="8">
    <source>
        <dbReference type="Proteomes" id="UP000766336"/>
    </source>
</evidence>
<dbReference type="PROSITE" id="PS50163">
    <property type="entry name" value="RECA_3"/>
    <property type="match status" value="1"/>
</dbReference>
<evidence type="ECO:0000256" key="1">
    <source>
        <dbReference type="ARBA" id="ARBA00009391"/>
    </source>
</evidence>
<feature type="domain" description="RecA family profile 2" evidence="6">
    <location>
        <begin position="199"/>
        <end position="222"/>
    </location>
</feature>
<dbReference type="PANTHER" id="PTHR45900">
    <property type="entry name" value="RECA"/>
    <property type="match status" value="1"/>
</dbReference>
<keyword evidence="4" id="KW-0067">ATP-binding</keyword>
<dbReference type="InterPro" id="IPR020587">
    <property type="entry name" value="RecA_monomer-monomer_interface"/>
</dbReference>
<evidence type="ECO:0000256" key="4">
    <source>
        <dbReference type="ARBA" id="ARBA00022840"/>
    </source>
</evidence>
<evidence type="ECO:0000259" key="6">
    <source>
        <dbReference type="PROSITE" id="PS50163"/>
    </source>
</evidence>
<dbReference type="EMBL" id="JAHCDA010000003">
    <property type="protein sequence ID" value="MBS7812322.1"/>
    <property type="molecule type" value="Genomic_DNA"/>
</dbReference>
<proteinExistence type="inferred from homology"/>
<dbReference type="Proteomes" id="UP000766336">
    <property type="component" value="Unassembled WGS sequence"/>
</dbReference>
<dbReference type="InterPro" id="IPR013765">
    <property type="entry name" value="DNA_recomb/repair_RecA"/>
</dbReference>
<organism evidence="7 8">
    <name type="scientific">Roseococcus pinisoli</name>
    <dbReference type="NCBI Taxonomy" id="2835040"/>
    <lineage>
        <taxon>Bacteria</taxon>
        <taxon>Pseudomonadati</taxon>
        <taxon>Pseudomonadota</taxon>
        <taxon>Alphaproteobacteria</taxon>
        <taxon>Acetobacterales</taxon>
        <taxon>Roseomonadaceae</taxon>
        <taxon>Roseococcus</taxon>
    </lineage>
</organism>
<name>A0ABS5QF51_9PROT</name>
<dbReference type="Pfam" id="PF00154">
    <property type="entry name" value="RecA_N"/>
    <property type="match status" value="1"/>
</dbReference>
<gene>
    <name evidence="7" type="ORF">KHU32_15335</name>
</gene>
<dbReference type="SUPFAM" id="SSF52540">
    <property type="entry name" value="P-loop containing nucleoside triphosphate hydrolases"/>
    <property type="match status" value="1"/>
</dbReference>
<sequence length="348" mass="37820">MADISTLLKAYQKDYGVMVGAQGGTGLLEVERVATGVFEFDLASGGGFPRGHYSVIYGPESSAKTTLALKAIAVNQVVHPEEVNIFFDIEDALDLAWATKQGVDTSRLIVMKPDYAEQAVDMLDGFLDAKDCGIVVVDSLAALMGQNEIDSSAEKVPVGGVSNIVGRMTRKVVHSQSQAKKQGRRPTFIAINQTRFKIGQMMGNPETMSGGNAPKFASSMTVRCYGKNITDTKISKNVPIQKEVHFSLQKWKCPILSVNGVFRLVTFPHKGLVPGECHDWGTLDQYLRHTGRLAKGEKAGWVLDGDAYKTLDQIQSRLAAEREWAAGIRSTLIKAMLEQGALPGSVEE</sequence>
<dbReference type="RefSeq" id="WP_213671030.1">
    <property type="nucleotide sequence ID" value="NZ_JAHCDA010000003.1"/>
</dbReference>
<reference evidence="7 8" key="1">
    <citation type="submission" date="2021-05" db="EMBL/GenBank/DDBJ databases">
        <title>Roseococcus sp. XZZS9, whole genome shotgun sequencing project.</title>
        <authorList>
            <person name="Zhao G."/>
            <person name="Shen L."/>
        </authorList>
    </citation>
    <scope>NUCLEOTIDE SEQUENCE [LARGE SCALE GENOMIC DNA]</scope>
    <source>
        <strain evidence="7 8">XZZS9</strain>
    </source>
</reference>
<evidence type="ECO:0000256" key="3">
    <source>
        <dbReference type="ARBA" id="ARBA00022741"/>
    </source>
</evidence>
<dbReference type="PRINTS" id="PR00142">
    <property type="entry name" value="RECA"/>
</dbReference>
<dbReference type="InterPro" id="IPR027417">
    <property type="entry name" value="P-loop_NTPase"/>
</dbReference>
<protein>
    <recommendedName>
        <fullName evidence="2">Protein RecA</fullName>
    </recommendedName>
</protein>
<keyword evidence="3" id="KW-0547">Nucleotide-binding</keyword>
<comment type="caution">
    <text evidence="7">The sequence shown here is derived from an EMBL/GenBank/DDBJ whole genome shotgun (WGS) entry which is preliminary data.</text>
</comment>
<evidence type="ECO:0000256" key="2">
    <source>
        <dbReference type="ARBA" id="ARBA00015553"/>
    </source>
</evidence>